<dbReference type="InterPro" id="IPR011333">
    <property type="entry name" value="SKP1/BTB/POZ_sf"/>
</dbReference>
<dbReference type="AlphaFoldDB" id="A0A0H5RWG1"/>
<dbReference type="EMBL" id="HACM01012647">
    <property type="protein sequence ID" value="CRZ13089.1"/>
    <property type="molecule type" value="Transcribed_RNA"/>
</dbReference>
<dbReference type="Pfam" id="PF00651">
    <property type="entry name" value="BTB"/>
    <property type="match status" value="1"/>
</dbReference>
<accession>A0A0H5RWG1</accession>
<sequence length="128" mass="14306">VVVDPTYESSLARDLIALLCSGNGSDLTVVSSDGVELPAHQLIVRCRCQTMADEIQLDHLHISRSAIVVEHILWFIYGDDLPDSNLPHDLGVELLLTALSFHLHRLAQLCERRLRRSITADRARDCLP</sequence>
<protein>
    <recommendedName>
        <fullName evidence="1">BTB domain-containing protein</fullName>
    </recommendedName>
</protein>
<organism evidence="2">
    <name type="scientific">Spongospora subterranea</name>
    <dbReference type="NCBI Taxonomy" id="70186"/>
    <lineage>
        <taxon>Eukaryota</taxon>
        <taxon>Sar</taxon>
        <taxon>Rhizaria</taxon>
        <taxon>Endomyxa</taxon>
        <taxon>Phytomyxea</taxon>
        <taxon>Plasmodiophorida</taxon>
        <taxon>Plasmodiophoridae</taxon>
        <taxon>Spongospora</taxon>
    </lineage>
</organism>
<feature type="non-terminal residue" evidence="2">
    <location>
        <position position="1"/>
    </location>
</feature>
<feature type="non-terminal residue" evidence="2">
    <location>
        <position position="128"/>
    </location>
</feature>
<feature type="domain" description="BTB" evidence="1">
    <location>
        <begin position="18"/>
        <end position="116"/>
    </location>
</feature>
<evidence type="ECO:0000313" key="2">
    <source>
        <dbReference type="EMBL" id="CRZ13089.1"/>
    </source>
</evidence>
<dbReference type="Gene3D" id="3.30.710.10">
    <property type="entry name" value="Potassium Channel Kv1.1, Chain A"/>
    <property type="match status" value="1"/>
</dbReference>
<reference evidence="2" key="1">
    <citation type="submission" date="2015-04" db="EMBL/GenBank/DDBJ databases">
        <title>The genome sequence of the plant pathogenic Rhizarian Plasmodiophora brassicae reveals insights in its biotrophic life cycle and the origin of chitin synthesis.</title>
        <authorList>
            <person name="Schwelm A."/>
            <person name="Fogelqvist J."/>
            <person name="Knaust A."/>
            <person name="Julke S."/>
            <person name="Lilja T."/>
            <person name="Dhandapani V."/>
            <person name="Bonilla-Rosso G."/>
            <person name="Karlsson M."/>
            <person name="Shevchenko A."/>
            <person name="Choi S.R."/>
            <person name="Kim H.G."/>
            <person name="Park J.Y."/>
            <person name="Lim Y.P."/>
            <person name="Ludwig-Muller J."/>
            <person name="Dixelius C."/>
        </authorList>
    </citation>
    <scope>NUCLEOTIDE SEQUENCE</scope>
    <source>
        <tissue evidence="2">Potato root galls</tissue>
    </source>
</reference>
<proteinExistence type="predicted"/>
<name>A0A0H5RWG1_9EUKA</name>
<dbReference type="InterPro" id="IPR000210">
    <property type="entry name" value="BTB/POZ_dom"/>
</dbReference>
<evidence type="ECO:0000259" key="1">
    <source>
        <dbReference type="Pfam" id="PF00651"/>
    </source>
</evidence>
<dbReference type="SUPFAM" id="SSF54695">
    <property type="entry name" value="POZ domain"/>
    <property type="match status" value="1"/>
</dbReference>